<dbReference type="Gene3D" id="2.60.40.10">
    <property type="entry name" value="Immunoglobulins"/>
    <property type="match status" value="1"/>
</dbReference>
<evidence type="ECO:0000256" key="2">
    <source>
        <dbReference type="SAM" id="Phobius"/>
    </source>
</evidence>
<evidence type="ECO:0000313" key="3">
    <source>
        <dbReference type="EnsemblMetazoa" id="BGLB039499-PA"/>
    </source>
</evidence>
<evidence type="ECO:0000313" key="4">
    <source>
        <dbReference type="Proteomes" id="UP000076420"/>
    </source>
</evidence>
<name>A0A2C9M7M5_BIOGL</name>
<feature type="transmembrane region" description="Helical" evidence="2">
    <location>
        <begin position="205"/>
        <end position="224"/>
    </location>
</feature>
<reference evidence="3" key="1">
    <citation type="submission" date="2020-05" db="UniProtKB">
        <authorList>
            <consortium name="EnsemblMetazoa"/>
        </authorList>
    </citation>
    <scope>IDENTIFICATION</scope>
    <source>
        <strain evidence="3">BB02</strain>
    </source>
</reference>
<dbReference type="InterPro" id="IPR013783">
    <property type="entry name" value="Ig-like_fold"/>
</dbReference>
<dbReference type="InterPro" id="IPR008962">
    <property type="entry name" value="PapD-like_sf"/>
</dbReference>
<accession>A0A2C9M7M5</accession>
<evidence type="ECO:0000313" key="6">
    <source>
        <dbReference type="RefSeq" id="XP_013069733.1"/>
    </source>
</evidence>
<proteinExistence type="predicted"/>
<keyword evidence="5" id="KW-1185">Reference proteome</keyword>
<dbReference type="SUPFAM" id="SSF49354">
    <property type="entry name" value="PapD-like"/>
    <property type="match status" value="1"/>
</dbReference>
<keyword evidence="2" id="KW-0812">Transmembrane</keyword>
<dbReference type="RefSeq" id="XP_013069734.1">
    <property type="nucleotide sequence ID" value="XM_013214280.2"/>
</dbReference>
<dbReference type="Proteomes" id="UP000076420">
    <property type="component" value="Unassembled WGS sequence"/>
</dbReference>
<dbReference type="EnsemblMetazoa" id="BGLB039499-RA">
    <property type="protein sequence ID" value="BGLB039499-PA"/>
    <property type="gene ID" value="BGLB039499"/>
</dbReference>
<evidence type="ECO:0000313" key="5">
    <source>
        <dbReference type="Proteomes" id="UP001165740"/>
    </source>
</evidence>
<organism evidence="3 4">
    <name type="scientific">Biomphalaria glabrata</name>
    <name type="common">Bloodfluke planorb</name>
    <name type="synonym">Freshwater snail</name>
    <dbReference type="NCBI Taxonomy" id="6526"/>
    <lineage>
        <taxon>Eukaryota</taxon>
        <taxon>Metazoa</taxon>
        <taxon>Spiralia</taxon>
        <taxon>Lophotrochozoa</taxon>
        <taxon>Mollusca</taxon>
        <taxon>Gastropoda</taxon>
        <taxon>Heterobranchia</taxon>
        <taxon>Euthyneura</taxon>
        <taxon>Panpulmonata</taxon>
        <taxon>Hygrophila</taxon>
        <taxon>Lymnaeoidea</taxon>
        <taxon>Planorbidae</taxon>
        <taxon>Biomphalaria</taxon>
    </lineage>
</organism>
<dbReference type="AlphaFoldDB" id="A0A2C9M7M5"/>
<dbReference type="VEuPathDB" id="VectorBase:BGLB039499"/>
<dbReference type="Proteomes" id="UP001165740">
    <property type="component" value="Chromosome 15"/>
</dbReference>
<feature type="transmembrane region" description="Helical" evidence="2">
    <location>
        <begin position="168"/>
        <end position="185"/>
    </location>
</feature>
<gene>
    <name evidence="3" type="primary">106057182</name>
    <name evidence="6 7" type="synonym">LOC106057182</name>
</gene>
<keyword evidence="2" id="KW-0472">Membrane</keyword>
<dbReference type="KEGG" id="bgt:106057182"/>
<reference evidence="6 7" key="2">
    <citation type="submission" date="2025-04" db="UniProtKB">
        <authorList>
            <consortium name="RefSeq"/>
        </authorList>
    </citation>
    <scope>IDENTIFICATION</scope>
</reference>
<dbReference type="EnsemblMetazoa" id="BGLB039499-RB">
    <property type="protein sequence ID" value="BGLB039499-PB"/>
    <property type="gene ID" value="BGLB039499"/>
</dbReference>
<feature type="region of interest" description="Disordered" evidence="1">
    <location>
        <begin position="118"/>
        <end position="157"/>
    </location>
</feature>
<protein>
    <submittedName>
        <fullName evidence="6 7">Uncharacterized protein LOC106057182</fullName>
    </submittedName>
</protein>
<keyword evidence="2" id="KW-1133">Transmembrane helix</keyword>
<dbReference type="RefSeq" id="XP_013069733.1">
    <property type="nucleotide sequence ID" value="XM_013214279.2"/>
</dbReference>
<evidence type="ECO:0000313" key="7">
    <source>
        <dbReference type="RefSeq" id="XP_013069734.1"/>
    </source>
</evidence>
<sequence>MQTTPVPYVNPSAVTFYLDGCKQAQNFEILNPFSQDFLFKVDNAHPDKYRVSLSQGVVCSHQKVIVEVSCISSVISSNESIQVRFFKSSRPRHGQKPKAQLYIGYRVVNLNIFHNASERERTPSDHGSSRSGGSNLSKENPNLGSTNISSNSSDFGQGSSDTCARKRVITDIIITICLLVLGVVFKYINEDWFLVNVLDEVKPQTLAIVFFTLACVMMLKLLTFR</sequence>
<dbReference type="GeneID" id="106057182"/>
<feature type="compositionally biased region" description="Basic and acidic residues" evidence="1">
    <location>
        <begin position="118"/>
        <end position="128"/>
    </location>
</feature>
<dbReference type="OrthoDB" id="6094365at2759"/>
<feature type="compositionally biased region" description="Polar residues" evidence="1">
    <location>
        <begin position="129"/>
        <end position="148"/>
    </location>
</feature>
<dbReference type="VEuPathDB" id="VectorBase:BGLAX_031907"/>
<evidence type="ECO:0000256" key="1">
    <source>
        <dbReference type="SAM" id="MobiDB-lite"/>
    </source>
</evidence>
<dbReference type="OMA" id="ELTCHTS"/>